<evidence type="ECO:0000256" key="1">
    <source>
        <dbReference type="SAM" id="MobiDB-lite"/>
    </source>
</evidence>
<feature type="compositionally biased region" description="Polar residues" evidence="1">
    <location>
        <begin position="359"/>
        <end position="368"/>
    </location>
</feature>
<feature type="compositionally biased region" description="Low complexity" evidence="1">
    <location>
        <begin position="29"/>
        <end position="38"/>
    </location>
</feature>
<evidence type="ECO:0000313" key="2">
    <source>
        <dbReference type="EMBL" id="MBO8188880.1"/>
    </source>
</evidence>
<feature type="region of interest" description="Disordered" evidence="1">
    <location>
        <begin position="1"/>
        <end position="89"/>
    </location>
</feature>
<feature type="region of interest" description="Disordered" evidence="1">
    <location>
        <begin position="98"/>
        <end position="117"/>
    </location>
</feature>
<protein>
    <submittedName>
        <fullName evidence="2">Uncharacterized protein</fullName>
    </submittedName>
</protein>
<name>A0ABS3X0G5_9ACTN</name>
<proteinExistence type="predicted"/>
<keyword evidence="3" id="KW-1185">Reference proteome</keyword>
<comment type="caution">
    <text evidence="2">The sequence shown here is derived from an EMBL/GenBank/DDBJ whole genome shotgun (WGS) entry which is preliminary data.</text>
</comment>
<accession>A0ABS3X0G5</accession>
<feature type="compositionally biased region" description="Low complexity" evidence="1">
    <location>
        <begin position="47"/>
        <end position="57"/>
    </location>
</feature>
<feature type="compositionally biased region" description="Low complexity" evidence="1">
    <location>
        <begin position="102"/>
        <end position="114"/>
    </location>
</feature>
<feature type="region of interest" description="Disordered" evidence="1">
    <location>
        <begin position="359"/>
        <end position="439"/>
    </location>
</feature>
<gene>
    <name evidence="2" type="ORF">JW592_25940</name>
</gene>
<dbReference type="RefSeq" id="WP_209267655.1">
    <property type="nucleotide sequence ID" value="NZ_JAFFZN010000028.1"/>
</dbReference>
<organism evidence="2 3">
    <name type="scientific">Streptomyces spirodelae</name>
    <dbReference type="NCBI Taxonomy" id="2812904"/>
    <lineage>
        <taxon>Bacteria</taxon>
        <taxon>Bacillati</taxon>
        <taxon>Actinomycetota</taxon>
        <taxon>Actinomycetes</taxon>
        <taxon>Kitasatosporales</taxon>
        <taxon>Streptomycetaceae</taxon>
        <taxon>Streptomyces</taxon>
    </lineage>
</organism>
<reference evidence="2 3" key="1">
    <citation type="submission" date="2021-02" db="EMBL/GenBank/DDBJ databases">
        <title>Streptomyces spirodelae sp. nov., isolated from duckweed.</title>
        <authorList>
            <person name="Saimee Y."/>
            <person name="Duangmal K."/>
        </authorList>
    </citation>
    <scope>NUCLEOTIDE SEQUENCE [LARGE SCALE GENOMIC DNA]</scope>
    <source>
        <strain evidence="2 3">DW4-2</strain>
    </source>
</reference>
<dbReference type="EMBL" id="JAFFZN010000028">
    <property type="protein sequence ID" value="MBO8188880.1"/>
    <property type="molecule type" value="Genomic_DNA"/>
</dbReference>
<feature type="compositionally biased region" description="Polar residues" evidence="1">
    <location>
        <begin position="386"/>
        <end position="402"/>
    </location>
</feature>
<evidence type="ECO:0000313" key="3">
    <source>
        <dbReference type="Proteomes" id="UP001518976"/>
    </source>
</evidence>
<dbReference type="Proteomes" id="UP001518976">
    <property type="component" value="Unassembled WGS sequence"/>
</dbReference>
<sequence length="439" mass="46256">MAPKDSKDKKKKKKEREEQPVMPGGYPASVASSSGTSRSSRRDSEATTSSRSGHSQRSGGGTSERRRRGRGSPSSDGSGSSGSSGTDIPALDEAVDRLSDLPSTPGTTSSAGSADDLPEMLQDAPQEMPWYHTATQAWHYLRGSNAYTRDRDRNTGEAIWRQVDPNRLANRIGNWARDNATTIGTDIGGAAFAGQGIGILGNPPSAPPNTWGSRMYGLGGVTVNALVPATQLAATPNRTYAHYGLTALNVAGQTAYGVGASGLIQSNRWAWAAQGFGALTSAGATWAYNHLPQGQQSRQQDQGNVLPMYNMPAAQQGRSNLALPAQQAAPAYPAYGQTSTLTYRPAPPRANTTAAAVNSYQPQQQVSYLPSGRGQSSTGGGYQTSAQAQQGGVQRRNSQNPGGVSYSQQQYNVSYSNWQNPYGNQRRSPSPGRGGGGGR</sequence>
<feature type="compositionally biased region" description="Low complexity" evidence="1">
    <location>
        <begin position="71"/>
        <end position="85"/>
    </location>
</feature>
<feature type="compositionally biased region" description="Low complexity" evidence="1">
    <location>
        <begin position="404"/>
        <end position="431"/>
    </location>
</feature>